<dbReference type="GO" id="GO:0042026">
    <property type="term" value="P:protein refolding"/>
    <property type="evidence" value="ECO:0007669"/>
    <property type="project" value="TreeGrafter"/>
</dbReference>
<dbReference type="HOGENOM" id="CLU_023189_1_0_1"/>
<comment type="caution">
    <text evidence="4">The sequence shown here is derived from an EMBL/GenBank/DDBJ whole genome shotgun (WGS) entry which is preliminary data.</text>
</comment>
<keyword evidence="1" id="KW-0143">Chaperone</keyword>
<feature type="compositionally biased region" description="Polar residues" evidence="2">
    <location>
        <begin position="475"/>
        <end position="490"/>
    </location>
</feature>
<feature type="compositionally biased region" description="Basic and acidic residues" evidence="2">
    <location>
        <begin position="264"/>
        <end position="273"/>
    </location>
</feature>
<proteinExistence type="predicted"/>
<dbReference type="SUPFAM" id="SSF46565">
    <property type="entry name" value="Chaperone J-domain"/>
    <property type="match status" value="1"/>
</dbReference>
<dbReference type="InterPro" id="IPR001623">
    <property type="entry name" value="DnaJ_domain"/>
</dbReference>
<dbReference type="CDD" id="cd06257">
    <property type="entry name" value="DnaJ"/>
    <property type="match status" value="1"/>
</dbReference>
<feature type="domain" description="J" evidence="3">
    <location>
        <begin position="9"/>
        <end position="77"/>
    </location>
</feature>
<evidence type="ECO:0000256" key="1">
    <source>
        <dbReference type="ARBA" id="ARBA00023186"/>
    </source>
</evidence>
<dbReference type="FunFam" id="1.10.287.110:FF:000073">
    <property type="entry name" value="DnaJ domain protein"/>
    <property type="match status" value="1"/>
</dbReference>
<dbReference type="GO" id="GO:0051082">
    <property type="term" value="F:unfolded protein binding"/>
    <property type="evidence" value="ECO:0007669"/>
    <property type="project" value="TreeGrafter"/>
</dbReference>
<evidence type="ECO:0000313" key="4">
    <source>
        <dbReference type="EMBL" id="GAD95012.1"/>
    </source>
</evidence>
<dbReference type="InterPro" id="IPR018253">
    <property type="entry name" value="DnaJ_domain_CS"/>
</dbReference>
<dbReference type="Proteomes" id="UP000018001">
    <property type="component" value="Unassembled WGS sequence"/>
</dbReference>
<protein>
    <submittedName>
        <fullName evidence="4">DnaJ domain protein</fullName>
    </submittedName>
</protein>
<evidence type="ECO:0000313" key="5">
    <source>
        <dbReference type="Proteomes" id="UP000018001"/>
    </source>
</evidence>
<dbReference type="PROSITE" id="PS00636">
    <property type="entry name" value="DNAJ_1"/>
    <property type="match status" value="1"/>
</dbReference>
<sequence length="555" mass="63310">MSLSPPTIDPYVVLGVKKDATLPEIKSAHRKLVLKCHPDKVKDESLRSAAQDEFQRVQQAYELLSDETKRTRYDQKVRLAELRKEAMERAGSGSSPYAFPRATGSSGTREYRDGRVYEERVPADARFYEEEVPVTEEPQPAAKKYDDRKKQRSKATDEKKRAKAEPSDSHRTKEYTRESLKATHAERAKYRTKTRRREASDKYAPFFESADESSGSERPFVVRVRPAESRRTRETHSSRKTRPESSPPRRDTRHYKDSEDEYSDTWKTKHERLQTSAQDYIMRSRGNPPIEVDRRARPSKSPPKYSESQKYEYGYTDGEPSPESRRSTRTHSRRDTSRTSREPPSMPTSYSSPAGIKIPSSAKPPLQSMRSSPAAYAGQKESSPRSDNPLLRMVPPMNSGAARTSKVKGPTDEGYSSPGTPESRQNGNSTKPPVRYKISGDKQDTIVVEPAETSYRHQRSVSPVRAEGPSVVRPSMSSRAGSQPTRTYTYSPEVPCRFQSVHTPSSRPSYTQPLRFKEKDIRTAPEIKPSNVSYTPDYYRTRYDDHLLGRRQSTY</sequence>
<evidence type="ECO:0000256" key="2">
    <source>
        <dbReference type="SAM" id="MobiDB-lite"/>
    </source>
</evidence>
<reference evidence="5" key="1">
    <citation type="journal article" date="2014" name="Genome Announc.">
        <title>Draft genome sequence of the formaldehyde-resistant fungus Byssochlamys spectabilis No. 5 (anamorph Paecilomyces variotii No. 5) (NBRC109023).</title>
        <authorList>
            <person name="Oka T."/>
            <person name="Ekino K."/>
            <person name="Fukuda K."/>
            <person name="Nomura Y."/>
        </authorList>
    </citation>
    <scope>NUCLEOTIDE SEQUENCE [LARGE SCALE GENOMIC DNA]</scope>
    <source>
        <strain evidence="5">No. 5 / NBRC 109023</strain>
    </source>
</reference>
<dbReference type="InParanoid" id="V5G2C4"/>
<feature type="region of interest" description="Disordered" evidence="2">
    <location>
        <begin position="128"/>
        <end position="536"/>
    </location>
</feature>
<accession>V5G2C4</accession>
<feature type="compositionally biased region" description="Basic and acidic residues" evidence="2">
    <location>
        <begin position="225"/>
        <end position="257"/>
    </location>
</feature>
<dbReference type="PANTHER" id="PTHR43096:SF52">
    <property type="entry name" value="DNAJ HOMOLOG 1, MITOCHONDRIAL-RELATED"/>
    <property type="match status" value="1"/>
</dbReference>
<dbReference type="PRINTS" id="PR00625">
    <property type="entry name" value="JDOMAIN"/>
</dbReference>
<organism evidence="4 5">
    <name type="scientific">Byssochlamys spectabilis (strain No. 5 / NBRC 109023)</name>
    <name type="common">Paecilomyces variotii</name>
    <dbReference type="NCBI Taxonomy" id="1356009"/>
    <lineage>
        <taxon>Eukaryota</taxon>
        <taxon>Fungi</taxon>
        <taxon>Dikarya</taxon>
        <taxon>Ascomycota</taxon>
        <taxon>Pezizomycotina</taxon>
        <taxon>Eurotiomycetes</taxon>
        <taxon>Eurotiomycetidae</taxon>
        <taxon>Eurotiales</taxon>
        <taxon>Thermoascaceae</taxon>
        <taxon>Paecilomyces</taxon>
    </lineage>
</organism>
<feature type="compositionally biased region" description="Polar residues" evidence="2">
    <location>
        <begin position="417"/>
        <end position="431"/>
    </location>
</feature>
<dbReference type="PROSITE" id="PS50076">
    <property type="entry name" value="DNAJ_2"/>
    <property type="match status" value="1"/>
</dbReference>
<keyword evidence="5" id="KW-1185">Reference proteome</keyword>
<feature type="compositionally biased region" description="Polar residues" evidence="2">
    <location>
        <begin position="500"/>
        <end position="512"/>
    </location>
</feature>
<name>V5G2C4_BYSSN</name>
<dbReference type="AlphaFoldDB" id="V5G2C4"/>
<dbReference type="InterPro" id="IPR036869">
    <property type="entry name" value="J_dom_sf"/>
</dbReference>
<dbReference type="GO" id="GO:0005737">
    <property type="term" value="C:cytoplasm"/>
    <property type="evidence" value="ECO:0007669"/>
    <property type="project" value="TreeGrafter"/>
</dbReference>
<feature type="compositionally biased region" description="Basic and acidic residues" evidence="2">
    <location>
        <begin position="143"/>
        <end position="189"/>
    </location>
</feature>
<evidence type="ECO:0000259" key="3">
    <source>
        <dbReference type="PROSITE" id="PS50076"/>
    </source>
</evidence>
<dbReference type="PANTHER" id="PTHR43096">
    <property type="entry name" value="DNAJ HOMOLOG 1, MITOCHONDRIAL-RELATED"/>
    <property type="match status" value="1"/>
</dbReference>
<gene>
    <name evidence="4" type="ORF">PVAR5_3646</name>
</gene>
<dbReference type="eggNOG" id="KOG0715">
    <property type="taxonomic scope" value="Eukaryota"/>
</dbReference>
<dbReference type="EMBL" id="BAUL01000110">
    <property type="protein sequence ID" value="GAD95012.1"/>
    <property type="molecule type" value="Genomic_DNA"/>
</dbReference>
<dbReference type="Pfam" id="PF00226">
    <property type="entry name" value="DnaJ"/>
    <property type="match status" value="1"/>
</dbReference>
<dbReference type="SMART" id="SM00271">
    <property type="entry name" value="DnaJ"/>
    <property type="match status" value="1"/>
</dbReference>
<feature type="region of interest" description="Disordered" evidence="2">
    <location>
        <begin position="87"/>
        <end position="116"/>
    </location>
</feature>
<dbReference type="OrthoDB" id="10250354at2759"/>
<dbReference type="Gene3D" id="1.10.287.110">
    <property type="entry name" value="DnaJ domain"/>
    <property type="match status" value="1"/>
</dbReference>
<feature type="compositionally biased region" description="Basic and acidic residues" evidence="2">
    <location>
        <begin position="515"/>
        <end position="525"/>
    </location>
</feature>